<dbReference type="GO" id="GO:0050684">
    <property type="term" value="P:regulation of mRNA processing"/>
    <property type="evidence" value="ECO:0007669"/>
    <property type="project" value="TreeGrafter"/>
</dbReference>
<keyword evidence="8" id="KW-0007">Acetylation</keyword>
<keyword evidence="4" id="KW-1017">Isopeptide bond</keyword>
<dbReference type="InterPro" id="IPR034781">
    <property type="entry name" value="SAFB1_2_RBD"/>
</dbReference>
<feature type="region of interest" description="Disordered" evidence="14">
    <location>
        <begin position="616"/>
        <end position="810"/>
    </location>
</feature>
<feature type="compositionally biased region" description="Acidic residues" evidence="14">
    <location>
        <begin position="379"/>
        <end position="392"/>
    </location>
</feature>
<dbReference type="PANTHER" id="PTHR15683">
    <property type="entry name" value="SCAFFOLD ATTACHMENT FACTOR B-RELATED"/>
    <property type="match status" value="1"/>
</dbReference>
<evidence type="ECO:0000259" key="16">
    <source>
        <dbReference type="PROSITE" id="PS50800"/>
    </source>
</evidence>
<dbReference type="GO" id="GO:0006357">
    <property type="term" value="P:regulation of transcription by RNA polymerase II"/>
    <property type="evidence" value="ECO:0007669"/>
    <property type="project" value="TreeGrafter"/>
</dbReference>
<protein>
    <recommendedName>
        <fullName evidence="18">SAFB-like transcription modulator</fullName>
    </recommendedName>
</protein>
<dbReference type="InterPro" id="IPR036361">
    <property type="entry name" value="SAP_dom_sf"/>
</dbReference>
<dbReference type="InterPro" id="IPR035979">
    <property type="entry name" value="RBD_domain_sf"/>
</dbReference>
<feature type="compositionally biased region" description="Basic and acidic residues" evidence="14">
    <location>
        <begin position="722"/>
        <end position="737"/>
    </location>
</feature>
<dbReference type="CDD" id="cd12679">
    <property type="entry name" value="RRM_SAFB1_SAFB2"/>
    <property type="match status" value="1"/>
</dbReference>
<feature type="compositionally biased region" description="Basic and acidic residues" evidence="14">
    <location>
        <begin position="520"/>
        <end position="533"/>
    </location>
</feature>
<feature type="compositionally biased region" description="Basic and acidic residues" evidence="14">
    <location>
        <begin position="393"/>
        <end position="405"/>
    </location>
</feature>
<dbReference type="Gene3D" id="1.10.720.30">
    <property type="entry name" value="SAP domain"/>
    <property type="match status" value="1"/>
</dbReference>
<dbReference type="PROSITE" id="PS50800">
    <property type="entry name" value="SAP"/>
    <property type="match status" value="1"/>
</dbReference>
<dbReference type="Gene3D" id="3.30.70.330">
    <property type="match status" value="1"/>
</dbReference>
<keyword evidence="5" id="KW-0597">Phosphoprotein</keyword>
<accession>A0A7R9FZ75</accession>
<dbReference type="GO" id="GO:0005634">
    <property type="term" value="C:nucleus"/>
    <property type="evidence" value="ECO:0007669"/>
    <property type="project" value="UniProtKB-SubCell"/>
</dbReference>
<dbReference type="GO" id="GO:0043565">
    <property type="term" value="F:sequence-specific DNA binding"/>
    <property type="evidence" value="ECO:0007669"/>
    <property type="project" value="TreeGrafter"/>
</dbReference>
<keyword evidence="7 13" id="KW-0694">RNA-binding</keyword>
<dbReference type="EMBL" id="OC001759">
    <property type="protein sequence ID" value="CAD7260600.1"/>
    <property type="molecule type" value="Genomic_DNA"/>
</dbReference>
<dbReference type="InterPro" id="IPR000504">
    <property type="entry name" value="RRM_dom"/>
</dbReference>
<feature type="compositionally biased region" description="Basic and acidic residues" evidence="14">
    <location>
        <begin position="344"/>
        <end position="363"/>
    </location>
</feature>
<feature type="domain" description="RRM" evidence="15">
    <location>
        <begin position="543"/>
        <end position="621"/>
    </location>
</feature>
<feature type="region of interest" description="Disordered" evidence="14">
    <location>
        <begin position="859"/>
        <end position="1075"/>
    </location>
</feature>
<evidence type="ECO:0000256" key="11">
    <source>
        <dbReference type="ARBA" id="ARBA00023163"/>
    </source>
</evidence>
<evidence type="ECO:0000256" key="2">
    <source>
        <dbReference type="ARBA" id="ARBA00022481"/>
    </source>
</evidence>
<dbReference type="SUPFAM" id="SSF54928">
    <property type="entry name" value="RNA-binding domain, RBD"/>
    <property type="match status" value="1"/>
</dbReference>
<feature type="compositionally biased region" description="Basic and acidic residues" evidence="14">
    <location>
        <begin position="770"/>
        <end position="810"/>
    </location>
</feature>
<feature type="compositionally biased region" description="Basic and acidic residues" evidence="14">
    <location>
        <begin position="655"/>
        <end position="674"/>
    </location>
</feature>
<feature type="compositionally biased region" description="Basic and acidic residues" evidence="14">
    <location>
        <begin position="321"/>
        <end position="330"/>
    </location>
</feature>
<feature type="compositionally biased region" description="Polar residues" evidence="14">
    <location>
        <begin position="331"/>
        <end position="343"/>
    </location>
</feature>
<feature type="compositionally biased region" description="Basic and acidic residues" evidence="14">
    <location>
        <begin position="264"/>
        <end position="275"/>
    </location>
</feature>
<keyword evidence="11" id="KW-0804">Transcription</keyword>
<gene>
    <name evidence="17" type="ORF">TSIB3V08_LOCUS4770</name>
</gene>
<feature type="compositionally biased region" description="Basic and acidic residues" evidence="14">
    <location>
        <begin position="697"/>
        <end position="709"/>
    </location>
</feature>
<feature type="compositionally biased region" description="Basic and acidic residues" evidence="14">
    <location>
        <begin position="284"/>
        <end position="314"/>
    </location>
</feature>
<evidence type="ECO:0000256" key="8">
    <source>
        <dbReference type="ARBA" id="ARBA00022990"/>
    </source>
</evidence>
<keyword evidence="9" id="KW-0805">Transcription regulation</keyword>
<evidence type="ECO:0000256" key="5">
    <source>
        <dbReference type="ARBA" id="ARBA00022553"/>
    </source>
</evidence>
<evidence type="ECO:0000313" key="17">
    <source>
        <dbReference type="EMBL" id="CAD7260600.1"/>
    </source>
</evidence>
<evidence type="ECO:0008006" key="18">
    <source>
        <dbReference type="Google" id="ProtNLM"/>
    </source>
</evidence>
<reference evidence="17" key="1">
    <citation type="submission" date="2020-11" db="EMBL/GenBank/DDBJ databases">
        <authorList>
            <person name="Tran Van P."/>
        </authorList>
    </citation>
    <scope>NUCLEOTIDE SEQUENCE</scope>
</reference>
<keyword evidence="2" id="KW-0488">Methylation</keyword>
<evidence type="ECO:0000256" key="7">
    <source>
        <dbReference type="ARBA" id="ARBA00022884"/>
    </source>
</evidence>
<feature type="compositionally biased region" description="Gly residues" evidence="14">
    <location>
        <begin position="1031"/>
        <end position="1045"/>
    </location>
</feature>
<comment type="subcellular location">
    <subcellularLocation>
        <location evidence="1">Nucleus</location>
    </subcellularLocation>
</comment>
<evidence type="ECO:0000256" key="1">
    <source>
        <dbReference type="ARBA" id="ARBA00004123"/>
    </source>
</evidence>
<feature type="compositionally biased region" description="Basic and acidic residues" evidence="14">
    <location>
        <begin position="438"/>
        <end position="451"/>
    </location>
</feature>
<dbReference type="GO" id="GO:0003723">
    <property type="term" value="F:RNA binding"/>
    <property type="evidence" value="ECO:0007669"/>
    <property type="project" value="UniProtKB-UniRule"/>
</dbReference>
<dbReference type="SMART" id="SM00360">
    <property type="entry name" value="RRM"/>
    <property type="match status" value="1"/>
</dbReference>
<dbReference type="PROSITE" id="PS50102">
    <property type="entry name" value="RRM"/>
    <property type="match status" value="1"/>
</dbReference>
<feature type="domain" description="SAP" evidence="16">
    <location>
        <begin position="9"/>
        <end position="43"/>
    </location>
</feature>
<dbReference type="SUPFAM" id="SSF68906">
    <property type="entry name" value="SAP domain"/>
    <property type="match status" value="1"/>
</dbReference>
<keyword evidence="6" id="KW-0832">Ubl conjugation</keyword>
<organism evidence="17">
    <name type="scientific">Timema shepardi</name>
    <name type="common">Walking stick</name>
    <dbReference type="NCBI Taxonomy" id="629360"/>
    <lineage>
        <taxon>Eukaryota</taxon>
        <taxon>Metazoa</taxon>
        <taxon>Ecdysozoa</taxon>
        <taxon>Arthropoda</taxon>
        <taxon>Hexapoda</taxon>
        <taxon>Insecta</taxon>
        <taxon>Pterygota</taxon>
        <taxon>Neoptera</taxon>
        <taxon>Polyneoptera</taxon>
        <taxon>Phasmatodea</taxon>
        <taxon>Timematodea</taxon>
        <taxon>Timematoidea</taxon>
        <taxon>Timematidae</taxon>
        <taxon>Timema</taxon>
    </lineage>
</organism>
<feature type="region of interest" description="Disordered" evidence="14">
    <location>
        <begin position="185"/>
        <end position="478"/>
    </location>
</feature>
<evidence type="ECO:0000259" key="15">
    <source>
        <dbReference type="PROSITE" id="PS50102"/>
    </source>
</evidence>
<name>A0A7R9FZ75_TIMSH</name>
<feature type="region of interest" description="Disordered" evidence="14">
    <location>
        <begin position="516"/>
        <end position="547"/>
    </location>
</feature>
<dbReference type="AlphaFoldDB" id="A0A7R9FZ75"/>
<feature type="compositionally biased region" description="Basic and acidic residues" evidence="14">
    <location>
        <begin position="458"/>
        <end position="477"/>
    </location>
</feature>
<feature type="compositionally biased region" description="Basic and acidic residues" evidence="14">
    <location>
        <begin position="628"/>
        <end position="643"/>
    </location>
</feature>
<feature type="compositionally biased region" description="Basic and acidic residues" evidence="14">
    <location>
        <begin position="936"/>
        <end position="1027"/>
    </location>
</feature>
<dbReference type="InterPro" id="IPR012677">
    <property type="entry name" value="Nucleotide-bd_a/b_plait_sf"/>
</dbReference>
<dbReference type="SMART" id="SM00513">
    <property type="entry name" value="SAP"/>
    <property type="match status" value="1"/>
</dbReference>
<feature type="compositionally biased region" description="Polar residues" evidence="14">
    <location>
        <begin position="249"/>
        <end position="259"/>
    </location>
</feature>
<keyword evidence="12" id="KW-0539">Nucleus</keyword>
<evidence type="ECO:0000256" key="4">
    <source>
        <dbReference type="ARBA" id="ARBA00022499"/>
    </source>
</evidence>
<dbReference type="Pfam" id="PF00076">
    <property type="entry name" value="RRM_1"/>
    <property type="match status" value="1"/>
</dbReference>
<feature type="compositionally biased region" description="Basic and acidic residues" evidence="14">
    <location>
        <begin position="859"/>
        <end position="926"/>
    </location>
</feature>
<proteinExistence type="predicted"/>
<evidence type="ECO:0000256" key="9">
    <source>
        <dbReference type="ARBA" id="ARBA00023015"/>
    </source>
</evidence>
<dbReference type="PANTHER" id="PTHR15683:SF8">
    <property type="entry name" value="SCAFFOLD ATTACHMENT FACTOR B, ISOFORM B"/>
    <property type="match status" value="1"/>
</dbReference>
<evidence type="ECO:0000256" key="13">
    <source>
        <dbReference type="PROSITE-ProRule" id="PRU00176"/>
    </source>
</evidence>
<evidence type="ECO:0000256" key="10">
    <source>
        <dbReference type="ARBA" id="ARBA00023125"/>
    </source>
</evidence>
<sequence>MVHSEKRKLTELRVVDLRSELEKRDLDKNGVKAVLIERLEKILREEGHDPEEYLFDSSEKKTPMKRITTSSREAETTTRCDDELDFTEIVGFVTCLYGDFWWLACVLDSFEDKQEFKVSFLHPHGPAPSNFTYPTVPDILRVHRSSILTTVDPLTATGRVYTLTKAETENATRKLFAVKQMNWTKKERGEQDTDENHDQSDMEEDIKDESFTDGDTKEDVKIEIDPKKEPEEMLKSSEGEQKKAEPIESETSVKTPMTNTEDEVNVKKESEKSKTVSENTVTAESEKNDGKHTKESEKTDLDGIKSTGKTDSEPSKNSSKSIEKVDEVKSTTDQLTDTTNSNNEVDKQKLDIQSNKDADKDTPEANGVDNEDSINLTIGEDDEKLLAEEEESSQEKDSKVVKSTDEDAGGQKSQLTDATSQCGGDARNGSLIVPVDEGGVHKKERAGHGQDKQSTTVGEDKVKSQEEEGKASADKSKRFVSHTTVSTFTYTASTTATLDNTGFVFGDVELSTLHGAAGTNDHKGLKDEKDKKKGGAPPAGSSRNLWVSGLSSSTRATDLKQVFSKYGKVIGAKVVTNARTPGARCYGYVTMATSEDASKCIQYLHRTELHGRMISVERAKGDSTGPPRKSESKVPTKKVEEKKRHERKLSTTSGKGDDKKKEETEEKKEDKSETTEDVVIVDEVELKKEAEEDEAGEEKTGEDADKTEGSKTSPGEKLPTTRSREVSRDRKERERQRSVGSSHVSRPHSKSPHRIVKVAPRPGVLTFAQIREERERQRVREREREMREEERRRREEISRQRDLERRNREEAMKLEREKEKLRLERERIERDRAELIRLERERQRLEREKLEREREELKRQQLRLEEARRTAKRPAEDRRETYPDDRKRVAGERRFEGSSRFEERSNIFETKKDLKRPTDFNHRGGKYDNAIFDTTHSSRRDRDNLVGRHADVPRREHAAPDPPRGKDLFSRGKERFERPPSFRSRDDHRNESDHRSKLDVRHSRDRYPDSGKARVPGESRYTDRSGDTWHAGGGPVPAKTFGGGVPPRDSWAPGDRKPDVGQNWGRPIDVGGSDRWISGAGPLGVASRGPGMGGPGMYPGPGGVAPNIPGIAMGMSGGPYSGDRFDAYKQSMGPLRKY</sequence>
<keyword evidence="3" id="KW-0678">Repressor</keyword>
<feature type="compositionally biased region" description="Basic residues" evidence="14">
    <location>
        <begin position="745"/>
        <end position="756"/>
    </location>
</feature>
<feature type="compositionally biased region" description="Basic and acidic residues" evidence="14">
    <location>
        <begin position="185"/>
        <end position="200"/>
    </location>
</feature>
<dbReference type="Pfam" id="PF02037">
    <property type="entry name" value="SAP"/>
    <property type="match status" value="1"/>
</dbReference>
<feature type="compositionally biased region" description="Basic and acidic residues" evidence="14">
    <location>
        <begin position="208"/>
        <end position="246"/>
    </location>
</feature>
<dbReference type="InterPro" id="IPR051738">
    <property type="entry name" value="SAF_Modulators"/>
</dbReference>
<evidence type="ECO:0000256" key="6">
    <source>
        <dbReference type="ARBA" id="ARBA00022843"/>
    </source>
</evidence>
<dbReference type="InterPro" id="IPR003034">
    <property type="entry name" value="SAP_dom"/>
</dbReference>
<evidence type="ECO:0000256" key="14">
    <source>
        <dbReference type="SAM" id="MobiDB-lite"/>
    </source>
</evidence>
<feature type="compositionally biased region" description="Polar residues" evidence="14">
    <location>
        <begin position="411"/>
        <end position="422"/>
    </location>
</feature>
<evidence type="ECO:0000256" key="3">
    <source>
        <dbReference type="ARBA" id="ARBA00022491"/>
    </source>
</evidence>
<keyword evidence="10" id="KW-0238">DNA-binding</keyword>
<evidence type="ECO:0000256" key="12">
    <source>
        <dbReference type="ARBA" id="ARBA00023242"/>
    </source>
</evidence>